<evidence type="ECO:0000256" key="10">
    <source>
        <dbReference type="ARBA" id="ARBA00023136"/>
    </source>
</evidence>
<dbReference type="InterPro" id="IPR035427">
    <property type="entry name" value="Tim10-like_dom_sf"/>
</dbReference>
<comment type="function">
    <text evidence="13">Mitochondrial intermembrane chaperone that participates in the import and insertion of some multi-pass transmembrane proteins into the mitochondrial inner membrane. Also required for the transfer of beta-barrel precursors from the TOM complex to the sorting and assembly machinery (SAM complex) of the outer membrane. Acts as a chaperone-like protein that protects the hydrophobic precursors from aggregation and guide them through the mitochondrial intermembrane space.</text>
</comment>
<evidence type="ECO:0000256" key="11">
    <source>
        <dbReference type="ARBA" id="ARBA00023157"/>
    </source>
</evidence>
<keyword evidence="8 13" id="KW-0811">Translocation</keyword>
<dbReference type="RefSeq" id="XP_056038303.1">
    <property type="nucleotide sequence ID" value="XM_056182165.1"/>
</dbReference>
<dbReference type="FunFam" id="1.10.287.810:FF:000003">
    <property type="entry name" value="Mitochondrial import inner membrane translocase subunit TIM8"/>
    <property type="match status" value="1"/>
</dbReference>
<dbReference type="GO" id="GO:0005743">
    <property type="term" value="C:mitochondrial inner membrane"/>
    <property type="evidence" value="ECO:0007669"/>
    <property type="project" value="UniProtKB-SubCell"/>
</dbReference>
<keyword evidence="9 13" id="KW-0496">Mitochondrion</keyword>
<dbReference type="Pfam" id="PF02953">
    <property type="entry name" value="zf-Tim10_DDP"/>
    <property type="match status" value="1"/>
</dbReference>
<evidence type="ECO:0000259" key="14">
    <source>
        <dbReference type="Pfam" id="PF02953"/>
    </source>
</evidence>
<evidence type="ECO:0000313" key="16">
    <source>
        <dbReference type="Proteomes" id="UP001212411"/>
    </source>
</evidence>
<evidence type="ECO:0000256" key="7">
    <source>
        <dbReference type="ARBA" id="ARBA00022927"/>
    </source>
</evidence>
<name>A0AAF0AXF0_9SCHI</name>
<dbReference type="EMBL" id="CP115612">
    <property type="protein sequence ID" value="WBW74060.1"/>
    <property type="molecule type" value="Genomic_DNA"/>
</dbReference>
<feature type="domain" description="Tim10-like" evidence="14">
    <location>
        <begin position="22"/>
        <end position="83"/>
    </location>
</feature>
<organism evidence="15 16">
    <name type="scientific">Schizosaccharomyces osmophilus</name>
    <dbReference type="NCBI Taxonomy" id="2545709"/>
    <lineage>
        <taxon>Eukaryota</taxon>
        <taxon>Fungi</taxon>
        <taxon>Dikarya</taxon>
        <taxon>Ascomycota</taxon>
        <taxon>Taphrinomycotina</taxon>
        <taxon>Schizosaccharomycetes</taxon>
        <taxon>Schizosaccharomycetales</taxon>
        <taxon>Schizosaccharomycetaceae</taxon>
        <taxon>Schizosaccharomyces</taxon>
    </lineage>
</organism>
<keyword evidence="7 13" id="KW-0653">Protein transport</keyword>
<reference evidence="15 16" key="1">
    <citation type="journal article" date="2023" name="G3 (Bethesda)">
        <title>A high-quality reference genome for the fission yeast Schizosaccharomyces osmophilus.</title>
        <authorList>
            <person name="Jia G.S."/>
            <person name="Zhang W.C."/>
            <person name="Liang Y."/>
            <person name="Liu X.H."/>
            <person name="Rhind N."/>
            <person name="Pidoux A."/>
            <person name="Brysch-Herzberg M."/>
            <person name="Du L.L."/>
        </authorList>
    </citation>
    <scope>NUCLEOTIDE SEQUENCE [LARGE SCALE GENOMIC DNA]</scope>
    <source>
        <strain evidence="15 16">CBS 15793</strain>
    </source>
</reference>
<dbReference type="GO" id="GO:0015031">
    <property type="term" value="P:protein transport"/>
    <property type="evidence" value="ECO:0007669"/>
    <property type="project" value="UniProtKB-KW"/>
</dbReference>
<evidence type="ECO:0000256" key="9">
    <source>
        <dbReference type="ARBA" id="ARBA00023128"/>
    </source>
</evidence>
<evidence type="ECO:0000256" key="8">
    <source>
        <dbReference type="ARBA" id="ARBA00023010"/>
    </source>
</evidence>
<evidence type="ECO:0000256" key="3">
    <source>
        <dbReference type="ARBA" id="ARBA00022448"/>
    </source>
</evidence>
<keyword evidence="11 13" id="KW-1015">Disulfide bond</keyword>
<comment type="domain">
    <text evidence="13">The twin CX3C motif contains 4 conserved Cys residues that form 2 disulfide bonds in the mitochondrial intermembrane space.</text>
</comment>
<keyword evidence="12 13" id="KW-0143">Chaperone</keyword>
<evidence type="ECO:0000256" key="12">
    <source>
        <dbReference type="ARBA" id="ARBA00023186"/>
    </source>
</evidence>
<keyword evidence="4" id="KW-0479">Metal-binding</keyword>
<dbReference type="SUPFAM" id="SSF144122">
    <property type="entry name" value="Tim10-like"/>
    <property type="match status" value="1"/>
</dbReference>
<accession>A0AAF0AXF0</accession>
<evidence type="ECO:0000313" key="15">
    <source>
        <dbReference type="EMBL" id="WBW74060.1"/>
    </source>
</evidence>
<dbReference type="KEGG" id="som:SOMG_03375"/>
<evidence type="ECO:0000256" key="1">
    <source>
        <dbReference type="ARBA" id="ARBA00004137"/>
    </source>
</evidence>
<dbReference type="GeneID" id="80876854"/>
<comment type="subunit">
    <text evidence="13">Heterohexamer.</text>
</comment>
<dbReference type="Gene3D" id="1.10.287.810">
    <property type="entry name" value="Mitochondrial import inner membrane translocase subunit tim13 like domains"/>
    <property type="match status" value="1"/>
</dbReference>
<dbReference type="Proteomes" id="UP001212411">
    <property type="component" value="Chromosome 2"/>
</dbReference>
<evidence type="ECO:0000256" key="5">
    <source>
        <dbReference type="ARBA" id="ARBA00022792"/>
    </source>
</evidence>
<keyword evidence="5 13" id="KW-0999">Mitochondrion inner membrane</keyword>
<protein>
    <recommendedName>
        <fullName evidence="13">Mitochondrial import inner membrane translocase subunit</fullName>
    </recommendedName>
</protein>
<sequence>MADPSKNPIADLSETQQLELSKFIETEQQKVKLQQAIHQFTATCWPKCVGTIGNKFDKSEEQCLQNCVERFLDCNFHIIKSLESTRK</sequence>
<dbReference type="GO" id="GO:0046872">
    <property type="term" value="F:metal ion binding"/>
    <property type="evidence" value="ECO:0007669"/>
    <property type="project" value="UniProtKB-KW"/>
</dbReference>
<dbReference type="InterPro" id="IPR004217">
    <property type="entry name" value="Tim10-like"/>
</dbReference>
<keyword evidence="10" id="KW-0472">Membrane</keyword>
<keyword evidence="6" id="KW-0862">Zinc</keyword>
<evidence type="ECO:0000256" key="4">
    <source>
        <dbReference type="ARBA" id="ARBA00022723"/>
    </source>
</evidence>
<dbReference type="AlphaFoldDB" id="A0AAF0AXF0"/>
<evidence type="ECO:0000256" key="6">
    <source>
        <dbReference type="ARBA" id="ARBA00022833"/>
    </source>
</evidence>
<gene>
    <name evidence="15" type="primary">tim8</name>
    <name evidence="15" type="ORF">SOMG_03375</name>
</gene>
<evidence type="ECO:0000256" key="2">
    <source>
        <dbReference type="ARBA" id="ARBA00006720"/>
    </source>
</evidence>
<keyword evidence="3 13" id="KW-0813">Transport</keyword>
<keyword evidence="16" id="KW-1185">Reference proteome</keyword>
<proteinExistence type="inferred from homology"/>
<evidence type="ECO:0000256" key="13">
    <source>
        <dbReference type="RuleBase" id="RU367043"/>
    </source>
</evidence>
<comment type="subcellular location">
    <subcellularLocation>
        <location evidence="1 13">Mitochondrion inner membrane</location>
        <topology evidence="1 13">Peripheral membrane protein</topology>
        <orientation evidence="1 13">Intermembrane side</orientation>
    </subcellularLocation>
</comment>
<comment type="similarity">
    <text evidence="2 13">Belongs to the small Tim family.</text>
</comment>